<dbReference type="CDD" id="cd00086">
    <property type="entry name" value="homeodomain"/>
    <property type="match status" value="1"/>
</dbReference>
<dbReference type="InterPro" id="IPR009057">
    <property type="entry name" value="Homeodomain-like_sf"/>
</dbReference>
<dbReference type="Proteomes" id="UP000887013">
    <property type="component" value="Unassembled WGS sequence"/>
</dbReference>
<keyword evidence="2" id="KW-0238">DNA-binding</keyword>
<sequence>MRLGSPSRESRRGVRCRRFSVSKHKDLRPASVKRTEESFIQYEEIDRSFRKSAYPSAVEIFKLVQLTNLPPSTIKAEFSKRRQSYRDRHHLPEEAIVHPYSLPLFGALATFLHSQHALLKSAVLCASIATLWCAQIARRSLADQLWTLSQ</sequence>
<keyword evidence="5" id="KW-1185">Reference proteome</keyword>
<comment type="subcellular location">
    <subcellularLocation>
        <location evidence="1 2">Nucleus</location>
    </subcellularLocation>
</comment>
<evidence type="ECO:0000256" key="1">
    <source>
        <dbReference type="ARBA" id="ARBA00004123"/>
    </source>
</evidence>
<feature type="domain" description="Homeobox" evidence="3">
    <location>
        <begin position="28"/>
        <end position="88"/>
    </location>
</feature>
<accession>A0A8X6TAN4</accession>
<dbReference type="InterPro" id="IPR001356">
    <property type="entry name" value="HD"/>
</dbReference>
<dbReference type="PROSITE" id="PS50071">
    <property type="entry name" value="HOMEOBOX_2"/>
    <property type="match status" value="1"/>
</dbReference>
<dbReference type="EMBL" id="BMAW01100183">
    <property type="protein sequence ID" value="GFS93696.1"/>
    <property type="molecule type" value="Genomic_DNA"/>
</dbReference>
<keyword evidence="2" id="KW-0539">Nucleus</keyword>
<comment type="caution">
    <text evidence="4">The sequence shown here is derived from an EMBL/GenBank/DDBJ whole genome shotgun (WGS) entry which is preliminary data.</text>
</comment>
<name>A0A8X6TAN4_NEPPI</name>
<dbReference type="Gene3D" id="1.10.10.60">
    <property type="entry name" value="Homeodomain-like"/>
    <property type="match status" value="1"/>
</dbReference>
<protein>
    <recommendedName>
        <fullName evidence="3">Homeobox domain-containing protein</fullName>
    </recommendedName>
</protein>
<dbReference type="AlphaFoldDB" id="A0A8X6TAN4"/>
<proteinExistence type="predicted"/>
<evidence type="ECO:0000313" key="4">
    <source>
        <dbReference type="EMBL" id="GFS93696.1"/>
    </source>
</evidence>
<dbReference type="SUPFAM" id="SSF46689">
    <property type="entry name" value="Homeodomain-like"/>
    <property type="match status" value="1"/>
</dbReference>
<evidence type="ECO:0000256" key="2">
    <source>
        <dbReference type="PROSITE-ProRule" id="PRU00108"/>
    </source>
</evidence>
<keyword evidence="2" id="KW-0371">Homeobox</keyword>
<evidence type="ECO:0000259" key="3">
    <source>
        <dbReference type="PROSITE" id="PS50071"/>
    </source>
</evidence>
<evidence type="ECO:0000313" key="5">
    <source>
        <dbReference type="Proteomes" id="UP000887013"/>
    </source>
</evidence>
<dbReference type="GO" id="GO:0005634">
    <property type="term" value="C:nucleus"/>
    <property type="evidence" value="ECO:0007669"/>
    <property type="project" value="UniProtKB-SubCell"/>
</dbReference>
<dbReference type="GO" id="GO:0003677">
    <property type="term" value="F:DNA binding"/>
    <property type="evidence" value="ECO:0007669"/>
    <property type="project" value="UniProtKB-UniRule"/>
</dbReference>
<feature type="DNA-binding region" description="Homeobox" evidence="2">
    <location>
        <begin position="30"/>
        <end position="89"/>
    </location>
</feature>
<gene>
    <name evidence="4" type="ORF">NPIL_176281</name>
</gene>
<reference evidence="4" key="1">
    <citation type="submission" date="2020-08" db="EMBL/GenBank/DDBJ databases">
        <title>Multicomponent nature underlies the extraordinary mechanical properties of spider dragline silk.</title>
        <authorList>
            <person name="Kono N."/>
            <person name="Nakamura H."/>
            <person name="Mori M."/>
            <person name="Yoshida Y."/>
            <person name="Ohtoshi R."/>
            <person name="Malay A.D."/>
            <person name="Moran D.A.P."/>
            <person name="Tomita M."/>
            <person name="Numata K."/>
            <person name="Arakawa K."/>
        </authorList>
    </citation>
    <scope>NUCLEOTIDE SEQUENCE</scope>
</reference>
<dbReference type="OrthoDB" id="6429240at2759"/>
<organism evidence="4 5">
    <name type="scientific">Nephila pilipes</name>
    <name type="common">Giant wood spider</name>
    <name type="synonym">Nephila maculata</name>
    <dbReference type="NCBI Taxonomy" id="299642"/>
    <lineage>
        <taxon>Eukaryota</taxon>
        <taxon>Metazoa</taxon>
        <taxon>Ecdysozoa</taxon>
        <taxon>Arthropoda</taxon>
        <taxon>Chelicerata</taxon>
        <taxon>Arachnida</taxon>
        <taxon>Araneae</taxon>
        <taxon>Araneomorphae</taxon>
        <taxon>Entelegynae</taxon>
        <taxon>Araneoidea</taxon>
        <taxon>Nephilidae</taxon>
        <taxon>Nephila</taxon>
    </lineage>
</organism>